<dbReference type="AlphaFoldDB" id="A0A6J5WTH5"/>
<protein>
    <recommendedName>
        <fullName evidence="1">Glycerol-3-phosphate acyltransferase RAM2/GPAT1-8 HAD-like domain-containing protein</fullName>
    </recommendedName>
</protein>
<proteinExistence type="predicted"/>
<evidence type="ECO:0000313" key="3">
    <source>
        <dbReference type="Proteomes" id="UP000507245"/>
    </source>
</evidence>
<dbReference type="Pfam" id="PF23270">
    <property type="entry name" value="HAD_RAM2_N"/>
    <property type="match status" value="1"/>
</dbReference>
<dbReference type="InterPro" id="IPR056462">
    <property type="entry name" value="HAD_RAM2/GPAT1-8"/>
</dbReference>
<reference evidence="3" key="1">
    <citation type="journal article" date="2020" name="Genome Biol.">
        <title>Gamete binning: chromosome-level and haplotype-resolved genome assembly enabled by high-throughput single-cell sequencing of gamete genomes.</title>
        <authorList>
            <person name="Campoy J.A."/>
            <person name="Sun H."/>
            <person name="Goel M."/>
            <person name="Jiao W.-B."/>
            <person name="Folz-Donahue K."/>
            <person name="Wang N."/>
            <person name="Rubio M."/>
            <person name="Liu C."/>
            <person name="Kukat C."/>
            <person name="Ruiz D."/>
            <person name="Huettel B."/>
            <person name="Schneeberger K."/>
        </authorList>
    </citation>
    <scope>NUCLEOTIDE SEQUENCE [LARGE SCALE GENOMIC DNA]</scope>
    <source>
        <strain evidence="3">cv. Rojo Pasion</strain>
    </source>
</reference>
<evidence type="ECO:0000313" key="2">
    <source>
        <dbReference type="EMBL" id="CAB4303345.1"/>
    </source>
</evidence>
<keyword evidence="3" id="KW-1185">Reference proteome</keyword>
<dbReference type="OrthoDB" id="1854593at2759"/>
<evidence type="ECO:0000259" key="1">
    <source>
        <dbReference type="Pfam" id="PF23270"/>
    </source>
</evidence>
<dbReference type="Proteomes" id="UP000507245">
    <property type="component" value="Unassembled WGS sequence"/>
</dbReference>
<organism evidence="2 3">
    <name type="scientific">Prunus armeniaca</name>
    <name type="common">Apricot</name>
    <name type="synonym">Armeniaca vulgaris</name>
    <dbReference type="NCBI Taxonomy" id="36596"/>
    <lineage>
        <taxon>Eukaryota</taxon>
        <taxon>Viridiplantae</taxon>
        <taxon>Streptophyta</taxon>
        <taxon>Embryophyta</taxon>
        <taxon>Tracheophyta</taxon>
        <taxon>Spermatophyta</taxon>
        <taxon>Magnoliopsida</taxon>
        <taxon>eudicotyledons</taxon>
        <taxon>Gunneridae</taxon>
        <taxon>Pentapetalae</taxon>
        <taxon>rosids</taxon>
        <taxon>fabids</taxon>
        <taxon>Rosales</taxon>
        <taxon>Rosaceae</taxon>
        <taxon>Amygdaloideae</taxon>
        <taxon>Amygdaleae</taxon>
        <taxon>Prunus</taxon>
    </lineage>
</organism>
<accession>A0A6J5WTH5</accession>
<feature type="domain" description="Glycerol-3-phosphate acyltransferase RAM2/GPAT1-8 HAD-like" evidence="1">
    <location>
        <begin position="9"/>
        <end position="45"/>
    </location>
</feature>
<gene>
    <name evidence="2" type="ORF">ORAREDHAP_LOCUS19454</name>
</gene>
<sequence>MSFMCRMRGRNSFEVFDKCKRKVVVTANLTVMVESFVKDFLGSDKDFLGGIWVGGLGRLSRVFNY</sequence>
<dbReference type="EMBL" id="CAEKKB010000003">
    <property type="protein sequence ID" value="CAB4303345.1"/>
    <property type="molecule type" value="Genomic_DNA"/>
</dbReference>
<name>A0A6J5WTH5_PRUAR</name>